<proteinExistence type="predicted"/>
<evidence type="ECO:0000256" key="1">
    <source>
        <dbReference type="SAM" id="MobiDB-lite"/>
    </source>
</evidence>
<evidence type="ECO:0000313" key="2">
    <source>
        <dbReference type="EMBL" id="XCC94982.1"/>
    </source>
</evidence>
<dbReference type="RefSeq" id="WP_353473815.1">
    <property type="nucleotide sequence ID" value="NZ_CP123384.1"/>
</dbReference>
<feature type="region of interest" description="Disordered" evidence="1">
    <location>
        <begin position="1"/>
        <end position="25"/>
    </location>
</feature>
<organism evidence="2">
    <name type="scientific">Alloyangia sp. H15</name>
    <dbReference type="NCBI Taxonomy" id="3029062"/>
    <lineage>
        <taxon>Bacteria</taxon>
        <taxon>Pseudomonadati</taxon>
        <taxon>Pseudomonadota</taxon>
        <taxon>Alphaproteobacteria</taxon>
        <taxon>Rhodobacterales</taxon>
        <taxon>Roseobacteraceae</taxon>
        <taxon>Alloyangia</taxon>
    </lineage>
</organism>
<sequence length="98" mass="10715">MHVERVEFDGFQPMVPGGPAGAQDPRAELWLEGPGPGTVSLIARDGQIRVSLSAAPAEPRRALIAAIQQLLRMPEYRAGAERLTFARTLPLRGLYKPR</sequence>
<dbReference type="AlphaFoldDB" id="A0AAU8AKD6"/>
<accession>A0AAU8AKD6</accession>
<name>A0AAU8AKD6_9RHOB</name>
<gene>
    <name evidence="2" type="ORF">PVT71_07140</name>
</gene>
<protein>
    <submittedName>
        <fullName evidence="2">Uncharacterized protein</fullName>
    </submittedName>
</protein>
<reference evidence="2" key="1">
    <citation type="submission" date="2023-02" db="EMBL/GenBank/DDBJ databases">
        <title>Description and genomic characterization of Salipiger bruguierae sp. nov., isolated from the sediment of mangrove plant Bruguiera sexangula.</title>
        <authorList>
            <person name="Long M."/>
        </authorList>
    </citation>
    <scope>NUCLEOTIDE SEQUENCE</scope>
    <source>
        <strain evidence="2">H15</strain>
    </source>
</reference>
<dbReference type="EMBL" id="CP123384">
    <property type="protein sequence ID" value="XCC94982.1"/>
    <property type="molecule type" value="Genomic_DNA"/>
</dbReference>